<keyword evidence="5 7" id="KW-0175">Coiled coil</keyword>
<dbReference type="PANTHER" id="PTHR18947">
    <property type="entry name" value="HOOK PROTEINS"/>
    <property type="match status" value="1"/>
</dbReference>
<evidence type="ECO:0000313" key="9">
    <source>
        <dbReference type="Proteomes" id="UP001652625"/>
    </source>
</evidence>
<keyword evidence="6" id="KW-0206">Cytoskeleton</keyword>
<sequence length="710" mass="83027">MDHELCDHLIIWLNTFDGLEAKHQTAYELSDGIAIGEALTQIAAEWFDVDWISKLKHDISPDNHRLKLSNLKKVLKGMIDYYNEVLFQDLSNFKMPDVSLIAEKSDKKELGKMLQLVLGCAINCEEKEQYIQVIMALEESVQLSVMNSIQQLLQVKEHSRTYDSTLQKEDTLDGRLKSFINDDHITQRIHDDHAAQRIHDLEEQIRLLKEEKSSLMLENERLILSGGHGKEKYESMADKQMTQLQYTIDKLKEENFALETAKEDYKIRYEEKEKKNRELQERVEQLSILAEEARILKDEIDVMRHTQDKVTRYEATIEAYKKKLAELSDMRQQMKTLEEKNEIYMQQTMSLEEDSKRVNSLKARVETYKTQINELHSTMLTLEKRCDKAEFDAQRAKDKLQSAEAENQRLKQERDMLKETNEELSLNQNSANISFGVRSPQQHTFDDIAIQDSPFEMKEKLIRLEHQNKLLTLQMQEAENTKIQVLQANLDLSSERVNLLETENRQLGQEILELKSRLEDLELGKTSNTDKIDEEDQKKLQLHLDALKESNLELQRKKKHINELETQCSINSAEITELRNQLIKKEEEMGEKEEKYKKYLEKAKTVIKTLDPKVANVDSQVHDDLRNRLFEKDKIIENMERDHEKMKATKEREEKLMITAWYELSMQLHRKAADDRQAGSVGLSFLARQRQAAAVRRSSSSSSLRAKVTT</sequence>
<dbReference type="PANTHER" id="PTHR18947:SF39">
    <property type="entry name" value="PROTEIN HOOK"/>
    <property type="match status" value="1"/>
</dbReference>
<keyword evidence="3" id="KW-0963">Cytoplasm</keyword>
<evidence type="ECO:0000256" key="2">
    <source>
        <dbReference type="ARBA" id="ARBA00006946"/>
    </source>
</evidence>
<evidence type="ECO:0000259" key="8">
    <source>
        <dbReference type="PROSITE" id="PS50021"/>
    </source>
</evidence>
<feature type="coiled-coil region" evidence="7">
    <location>
        <begin position="248"/>
        <end position="427"/>
    </location>
</feature>
<dbReference type="RefSeq" id="XP_065674388.1">
    <property type="nucleotide sequence ID" value="XM_065818316.1"/>
</dbReference>
<evidence type="ECO:0000256" key="3">
    <source>
        <dbReference type="ARBA" id="ARBA00022490"/>
    </source>
</evidence>
<dbReference type="InterPro" id="IPR036872">
    <property type="entry name" value="CH_dom_sf"/>
</dbReference>
<feature type="domain" description="Calponin-homology (CH)" evidence="8">
    <location>
        <begin position="3"/>
        <end position="121"/>
    </location>
</feature>
<dbReference type="CDD" id="cd22222">
    <property type="entry name" value="HkD_Hook"/>
    <property type="match status" value="1"/>
</dbReference>
<evidence type="ECO:0000256" key="7">
    <source>
        <dbReference type="SAM" id="Coils"/>
    </source>
</evidence>
<protein>
    <submittedName>
        <fullName evidence="10 11">Protein Hook homolog 3 isoform X2</fullName>
    </submittedName>
</protein>
<comment type="subcellular location">
    <subcellularLocation>
        <location evidence="1">Cytoplasm</location>
        <location evidence="1">Cytoskeleton</location>
    </subcellularLocation>
</comment>
<dbReference type="RefSeq" id="XP_065674386.1">
    <property type="nucleotide sequence ID" value="XM_065818314.1"/>
</dbReference>
<dbReference type="Pfam" id="PF05622">
    <property type="entry name" value="HOOK"/>
    <property type="match status" value="1"/>
</dbReference>
<feature type="coiled-coil region" evidence="7">
    <location>
        <begin position="191"/>
        <end position="218"/>
    </location>
</feature>
<accession>A0ABM4DIP9</accession>
<dbReference type="RefSeq" id="XP_065674385.1">
    <property type="nucleotide sequence ID" value="XM_065818313.1"/>
</dbReference>
<keyword evidence="9" id="KW-1185">Reference proteome</keyword>
<dbReference type="InterPro" id="IPR043936">
    <property type="entry name" value="HOOK_N"/>
</dbReference>
<dbReference type="InterPro" id="IPR001715">
    <property type="entry name" value="CH_dom"/>
</dbReference>
<evidence type="ECO:0000256" key="4">
    <source>
        <dbReference type="ARBA" id="ARBA00022701"/>
    </source>
</evidence>
<dbReference type="GeneID" id="100214655"/>
<dbReference type="Pfam" id="PF19047">
    <property type="entry name" value="HOOK_N"/>
    <property type="match status" value="1"/>
</dbReference>
<reference evidence="10 11" key="1">
    <citation type="submission" date="2025-05" db="UniProtKB">
        <authorList>
            <consortium name="RefSeq"/>
        </authorList>
    </citation>
    <scope>IDENTIFICATION</scope>
</reference>
<keyword evidence="4" id="KW-0493">Microtubule</keyword>
<evidence type="ECO:0000256" key="5">
    <source>
        <dbReference type="ARBA" id="ARBA00023054"/>
    </source>
</evidence>
<evidence type="ECO:0000313" key="11">
    <source>
        <dbReference type="RefSeq" id="XP_065674386.1"/>
    </source>
</evidence>
<evidence type="ECO:0000313" key="12">
    <source>
        <dbReference type="RefSeq" id="XP_065674388.1"/>
    </source>
</evidence>
<dbReference type="SUPFAM" id="SSF116907">
    <property type="entry name" value="Hook domain"/>
    <property type="match status" value="1"/>
</dbReference>
<dbReference type="PROSITE" id="PS50021">
    <property type="entry name" value="CH"/>
    <property type="match status" value="1"/>
</dbReference>
<dbReference type="InterPro" id="IPR008636">
    <property type="entry name" value="Hook_C"/>
</dbReference>
<evidence type="ECO:0000313" key="10">
    <source>
        <dbReference type="RefSeq" id="XP_065674385.1"/>
    </source>
</evidence>
<proteinExistence type="inferred from homology"/>
<organism evidence="9 11">
    <name type="scientific">Hydra vulgaris</name>
    <name type="common">Hydra</name>
    <name type="synonym">Hydra attenuata</name>
    <dbReference type="NCBI Taxonomy" id="6087"/>
    <lineage>
        <taxon>Eukaryota</taxon>
        <taxon>Metazoa</taxon>
        <taxon>Cnidaria</taxon>
        <taxon>Hydrozoa</taxon>
        <taxon>Hydroidolina</taxon>
        <taxon>Anthoathecata</taxon>
        <taxon>Aplanulata</taxon>
        <taxon>Hydridae</taxon>
        <taxon>Hydra</taxon>
    </lineage>
</organism>
<dbReference type="Proteomes" id="UP001652625">
    <property type="component" value="Chromosome 14"/>
</dbReference>
<evidence type="ECO:0000256" key="6">
    <source>
        <dbReference type="ARBA" id="ARBA00023212"/>
    </source>
</evidence>
<evidence type="ECO:0000256" key="1">
    <source>
        <dbReference type="ARBA" id="ARBA00004245"/>
    </source>
</evidence>
<comment type="similarity">
    <text evidence="2">Belongs to the hook family.</text>
</comment>
<feature type="coiled-coil region" evidence="7">
    <location>
        <begin position="461"/>
        <end position="602"/>
    </location>
</feature>
<name>A0ABM4DIP9_HYDVU</name>
<gene>
    <name evidence="10 11 12" type="primary">LOC100214655</name>
</gene>
<dbReference type="Gene3D" id="1.10.418.10">
    <property type="entry name" value="Calponin-like domain"/>
    <property type="match status" value="1"/>
</dbReference>